<protein>
    <submittedName>
        <fullName evidence="4">TetR family transcriptional regulator</fullName>
    </submittedName>
</protein>
<evidence type="ECO:0000313" key="5">
    <source>
        <dbReference type="Proteomes" id="UP000445000"/>
    </source>
</evidence>
<dbReference type="PANTHER" id="PTHR43479:SF11">
    <property type="entry name" value="ACREF_ENVCD OPERON REPRESSOR-RELATED"/>
    <property type="match status" value="1"/>
</dbReference>
<keyword evidence="5" id="KW-1185">Reference proteome</keyword>
<proteinExistence type="predicted"/>
<gene>
    <name evidence="4" type="ORF">GCM10011487_16420</name>
</gene>
<dbReference type="PROSITE" id="PS50977">
    <property type="entry name" value="HTH_TETR_2"/>
    <property type="match status" value="1"/>
</dbReference>
<evidence type="ECO:0000256" key="2">
    <source>
        <dbReference type="PROSITE-ProRule" id="PRU00335"/>
    </source>
</evidence>
<dbReference type="SUPFAM" id="SSF46689">
    <property type="entry name" value="Homeodomain-like"/>
    <property type="match status" value="1"/>
</dbReference>
<dbReference type="EMBL" id="BLJN01000001">
    <property type="protein sequence ID" value="GFE79642.1"/>
    <property type="molecule type" value="Genomic_DNA"/>
</dbReference>
<evidence type="ECO:0000259" key="3">
    <source>
        <dbReference type="PROSITE" id="PS50977"/>
    </source>
</evidence>
<dbReference type="Proteomes" id="UP000445000">
    <property type="component" value="Unassembled WGS sequence"/>
</dbReference>
<keyword evidence="1 2" id="KW-0238">DNA-binding</keyword>
<feature type="DNA-binding region" description="H-T-H motif" evidence="2">
    <location>
        <begin position="33"/>
        <end position="52"/>
    </location>
</feature>
<dbReference type="AlphaFoldDB" id="A0A829YAI0"/>
<evidence type="ECO:0000313" key="4">
    <source>
        <dbReference type="EMBL" id="GFE79642.1"/>
    </source>
</evidence>
<accession>A0A829YAI0</accession>
<comment type="caution">
    <text evidence="4">The sequence shown here is derived from an EMBL/GenBank/DDBJ whole genome shotgun (WGS) entry which is preliminary data.</text>
</comment>
<dbReference type="InterPro" id="IPR001647">
    <property type="entry name" value="HTH_TetR"/>
</dbReference>
<reference evidence="5" key="1">
    <citation type="submission" date="2020-01" db="EMBL/GenBank/DDBJ databases">
        <title>'Steroidobacter agaridevorans' sp. nov., agar-degrading bacteria isolated from rhizosphere soils.</title>
        <authorList>
            <person name="Ikenaga M."/>
            <person name="Kataoka M."/>
            <person name="Murouchi A."/>
            <person name="Katsuragi S."/>
            <person name="Sakai M."/>
        </authorList>
    </citation>
    <scope>NUCLEOTIDE SEQUENCE [LARGE SCALE GENOMIC DNA]</scope>
    <source>
        <strain evidence="5">YU21-B</strain>
    </source>
</reference>
<name>A0A829YAI0_9GAMM</name>
<dbReference type="Pfam" id="PF00440">
    <property type="entry name" value="TetR_N"/>
    <property type="match status" value="1"/>
</dbReference>
<dbReference type="PANTHER" id="PTHR43479">
    <property type="entry name" value="ACREF/ENVCD OPERON REPRESSOR-RELATED"/>
    <property type="match status" value="1"/>
</dbReference>
<dbReference type="InterPro" id="IPR050624">
    <property type="entry name" value="HTH-type_Tx_Regulator"/>
</dbReference>
<evidence type="ECO:0000256" key="1">
    <source>
        <dbReference type="ARBA" id="ARBA00023125"/>
    </source>
</evidence>
<dbReference type="Gene3D" id="1.10.357.10">
    <property type="entry name" value="Tetracycline Repressor, domain 2"/>
    <property type="match status" value="1"/>
</dbReference>
<dbReference type="InterPro" id="IPR009057">
    <property type="entry name" value="Homeodomain-like_sf"/>
</dbReference>
<dbReference type="GO" id="GO:0003677">
    <property type="term" value="F:DNA binding"/>
    <property type="evidence" value="ECO:0007669"/>
    <property type="project" value="UniProtKB-UniRule"/>
</dbReference>
<sequence>MSAAQDPRAVHTREAMRTAFLKLLEEKPLDQISIRDIAARAGISYVTFFRHHPTKESLLHAIAADQVRRLSELMLPALEADDTRTASVNLCTYVDSHRKLWSTLLTGGAAAVLREELLKQASDVASSRSNPDNWLPPELAVTFNVTCTIELLSWWLRQKRPVSIERVAEIQERIIINPTVAADRNWAQRAKTKRARRS</sequence>
<feature type="domain" description="HTH tetR-type" evidence="3">
    <location>
        <begin position="10"/>
        <end position="70"/>
    </location>
</feature>
<organism evidence="4 5">
    <name type="scientific">Steroidobacter agaridevorans</name>
    <dbReference type="NCBI Taxonomy" id="2695856"/>
    <lineage>
        <taxon>Bacteria</taxon>
        <taxon>Pseudomonadati</taxon>
        <taxon>Pseudomonadota</taxon>
        <taxon>Gammaproteobacteria</taxon>
        <taxon>Steroidobacterales</taxon>
        <taxon>Steroidobacteraceae</taxon>
        <taxon>Steroidobacter</taxon>
    </lineage>
</organism>